<comment type="caution">
    <text evidence="2">The sequence shown here is derived from an EMBL/GenBank/DDBJ whole genome shotgun (WGS) entry which is preliminary data.</text>
</comment>
<name>A0AAW1VW42_RUBAR</name>
<evidence type="ECO:0000313" key="3">
    <source>
        <dbReference type="Proteomes" id="UP001457282"/>
    </source>
</evidence>
<dbReference type="Proteomes" id="UP001457282">
    <property type="component" value="Unassembled WGS sequence"/>
</dbReference>
<keyword evidence="1" id="KW-0472">Membrane</keyword>
<feature type="transmembrane region" description="Helical" evidence="1">
    <location>
        <begin position="30"/>
        <end position="53"/>
    </location>
</feature>
<dbReference type="EMBL" id="JBEDUW010000007">
    <property type="protein sequence ID" value="KAK9911271.1"/>
    <property type="molecule type" value="Genomic_DNA"/>
</dbReference>
<dbReference type="AlphaFoldDB" id="A0AAW1VW42"/>
<keyword evidence="1" id="KW-1133">Transmembrane helix</keyword>
<evidence type="ECO:0000313" key="2">
    <source>
        <dbReference type="EMBL" id="KAK9911271.1"/>
    </source>
</evidence>
<keyword evidence="3" id="KW-1185">Reference proteome</keyword>
<proteinExistence type="predicted"/>
<gene>
    <name evidence="2" type="ORF">M0R45_035192</name>
</gene>
<accession>A0AAW1VW42</accession>
<organism evidence="2 3">
    <name type="scientific">Rubus argutus</name>
    <name type="common">Southern blackberry</name>
    <dbReference type="NCBI Taxonomy" id="59490"/>
    <lineage>
        <taxon>Eukaryota</taxon>
        <taxon>Viridiplantae</taxon>
        <taxon>Streptophyta</taxon>
        <taxon>Embryophyta</taxon>
        <taxon>Tracheophyta</taxon>
        <taxon>Spermatophyta</taxon>
        <taxon>Magnoliopsida</taxon>
        <taxon>eudicotyledons</taxon>
        <taxon>Gunneridae</taxon>
        <taxon>Pentapetalae</taxon>
        <taxon>rosids</taxon>
        <taxon>fabids</taxon>
        <taxon>Rosales</taxon>
        <taxon>Rosaceae</taxon>
        <taxon>Rosoideae</taxon>
        <taxon>Rosoideae incertae sedis</taxon>
        <taxon>Rubus</taxon>
    </lineage>
</organism>
<evidence type="ECO:0000256" key="1">
    <source>
        <dbReference type="SAM" id="Phobius"/>
    </source>
</evidence>
<protein>
    <submittedName>
        <fullName evidence="2">Uncharacterized protein</fullName>
    </submittedName>
</protein>
<keyword evidence="1" id="KW-0812">Transmembrane</keyword>
<feature type="transmembrane region" description="Helical" evidence="1">
    <location>
        <begin position="74"/>
        <end position="95"/>
    </location>
</feature>
<reference evidence="2 3" key="1">
    <citation type="journal article" date="2023" name="G3 (Bethesda)">
        <title>A chromosome-length genome assembly and annotation of blackberry (Rubus argutus, cv. 'Hillquist').</title>
        <authorList>
            <person name="Bruna T."/>
            <person name="Aryal R."/>
            <person name="Dudchenko O."/>
            <person name="Sargent D.J."/>
            <person name="Mead D."/>
            <person name="Buti M."/>
            <person name="Cavallini A."/>
            <person name="Hytonen T."/>
            <person name="Andres J."/>
            <person name="Pham M."/>
            <person name="Weisz D."/>
            <person name="Mascagni F."/>
            <person name="Usai G."/>
            <person name="Natali L."/>
            <person name="Bassil N."/>
            <person name="Fernandez G.E."/>
            <person name="Lomsadze A."/>
            <person name="Armour M."/>
            <person name="Olukolu B."/>
            <person name="Poorten T."/>
            <person name="Britton C."/>
            <person name="Davik J."/>
            <person name="Ashrafi H."/>
            <person name="Aiden E.L."/>
            <person name="Borodovsky M."/>
            <person name="Worthington M."/>
        </authorList>
    </citation>
    <scope>NUCLEOTIDE SEQUENCE [LARGE SCALE GENOMIC DNA]</scope>
    <source>
        <strain evidence="2">PI 553951</strain>
    </source>
</reference>
<sequence length="136" mass="15275">MGQICKQRTAFPDQGTEKNGTGIGIRFSTIYKTSIACCLLHMITHFIVLLLLLNGSVTYCNHKVRAFSSEGMQVVSWAISSVAVYRIVNIMSMKFPWLLRAWWLCSFILSIVSVAVILICESHTMVSFGYKIMLTS</sequence>
<feature type="transmembrane region" description="Helical" evidence="1">
    <location>
        <begin position="101"/>
        <end position="120"/>
    </location>
</feature>